<dbReference type="AlphaFoldDB" id="L9WWR1"/>
<reference evidence="3 4" key="1">
    <citation type="journal article" date="2014" name="PLoS Genet.">
        <title>Phylogenetically driven sequencing of extremely halophilic archaea reveals strategies for static and dynamic osmo-response.</title>
        <authorList>
            <person name="Becker E.A."/>
            <person name="Seitzer P.M."/>
            <person name="Tritt A."/>
            <person name="Larsen D."/>
            <person name="Krusor M."/>
            <person name="Yao A.I."/>
            <person name="Wu D."/>
            <person name="Madern D."/>
            <person name="Eisen J.A."/>
            <person name="Darling A.E."/>
            <person name="Facciotti M.T."/>
        </authorList>
    </citation>
    <scope>NUCLEOTIDE SEQUENCE [LARGE SCALE GENOMIC DNA]</scope>
    <source>
        <strain evidence="3 4">DSM 18795</strain>
    </source>
</reference>
<sequence length="307" mass="34414">MVKQISFTSLTHGRLGNHNAGDSSGNTSTLKTYGNRPYISGQSFRHATRTALYHQTEDGVDCNPKHACGDIESCKICDLFGYMNMDLADADEDINPKRYSPLKVSANLGVYDTPQTSDLITQYDVDESENKMAHRQMTENVYFGAVSIDLQAIGTREKENVDNDKEYYEQYHRELNSVISDEQRTERAKELVRSIQHAIKFAGQARHMADFMPDLLLASGSDTYTHRLTNALHVSSDGELNINALRYNLQDVTNMGGEVWIGTSYNPEVITNWDEIVDLTDELDNVQHAGSVSDCYDTVCSTINNAM</sequence>
<dbReference type="Proteomes" id="UP000011531">
    <property type="component" value="Unassembled WGS sequence"/>
</dbReference>
<gene>
    <name evidence="3" type="ORF">C492_19127</name>
</gene>
<proteinExistence type="predicted"/>
<dbReference type="RefSeq" id="WP_008426405.1">
    <property type="nucleotide sequence ID" value="NZ_AOIA01000154.1"/>
</dbReference>
<dbReference type="PATRIC" id="fig|1227498.3.peg.3773"/>
<name>L9WWR1_9EURY</name>
<keyword evidence="1" id="KW-0051">Antiviral defense</keyword>
<protein>
    <submittedName>
        <fullName evidence="3">CRISPR-associated regulatory protein, DevR family</fullName>
    </submittedName>
</protein>
<evidence type="ECO:0000313" key="4">
    <source>
        <dbReference type="Proteomes" id="UP000011531"/>
    </source>
</evidence>
<evidence type="ECO:0000256" key="2">
    <source>
        <dbReference type="ARBA" id="ARBA00025626"/>
    </source>
</evidence>
<dbReference type="GO" id="GO:0051607">
    <property type="term" value="P:defense response to virus"/>
    <property type="evidence" value="ECO:0007669"/>
    <property type="project" value="UniProtKB-KW"/>
</dbReference>
<comment type="function">
    <text evidence="2">CRISPR (clustered regularly interspaced short palindromic repeat) is an adaptive immune system that provides protection against mobile genetic elements (viruses, transposable elements and conjugative plasmids). CRISPR clusters contain spacers, sequences complementary to antecedent mobile elements, and target invading nucleic acids. CRISPR clusters are transcribed and processed into CRISPR RNA (crRNA).</text>
</comment>
<evidence type="ECO:0000256" key="1">
    <source>
        <dbReference type="ARBA" id="ARBA00023118"/>
    </source>
</evidence>
<accession>L9WWR1</accession>
<keyword evidence="4" id="KW-1185">Reference proteome</keyword>
<dbReference type="EMBL" id="AOIA01000154">
    <property type="protein sequence ID" value="ELY52778.1"/>
    <property type="molecule type" value="Genomic_DNA"/>
</dbReference>
<dbReference type="Pfam" id="PF01905">
    <property type="entry name" value="DevR"/>
    <property type="match status" value="1"/>
</dbReference>
<comment type="caution">
    <text evidence="3">The sequence shown here is derived from an EMBL/GenBank/DDBJ whole genome shotgun (WGS) entry which is preliminary data.</text>
</comment>
<evidence type="ECO:0000313" key="3">
    <source>
        <dbReference type="EMBL" id="ELY52778.1"/>
    </source>
</evidence>
<organism evidence="3 4">
    <name type="scientific">Natronococcus jeotgali DSM 18795</name>
    <dbReference type="NCBI Taxonomy" id="1227498"/>
    <lineage>
        <taxon>Archaea</taxon>
        <taxon>Methanobacteriati</taxon>
        <taxon>Methanobacteriota</taxon>
        <taxon>Stenosarchaea group</taxon>
        <taxon>Halobacteria</taxon>
        <taxon>Halobacteriales</taxon>
        <taxon>Natrialbaceae</taxon>
        <taxon>Natronococcus</taxon>
    </lineage>
</organism>
<dbReference type="OrthoDB" id="132787at2157"/>
<dbReference type="InterPro" id="IPR010154">
    <property type="entry name" value="CRISPR-assoc_Cas7/Cst2/DevR"/>
</dbReference>